<evidence type="ECO:0000313" key="11">
    <source>
        <dbReference type="Proteomes" id="UP000031586"/>
    </source>
</evidence>
<dbReference type="CDD" id="cd01335">
    <property type="entry name" value="Radical_SAM"/>
    <property type="match status" value="1"/>
</dbReference>
<keyword evidence="5" id="KW-0479">Metal-binding</keyword>
<sequence>MYFNIQRFSTHDGDGIRSILFLKGCSLSCPWCQNPESRSEKHSLLFDQRSCMEDCQLCVSTYQATTQTTAGSETASDGIQRIDNQIIINRKAIKEDQLIALRDVCPTQALTVCGEEAKSDMLFDTLMKDKPFYDQSQGGVTFSGGEPLMQADLVAELAQRLHDNQVSTAIESCMHVPWKNVEKAAPHIDCWLADLKHTDEEKFLSWAKGSLKRIKDNFRKLAPIAKRIVIRVPVVPGFNDTIEELKDIIDFAASLESCQELHLLPYHTLGINKYRLLDMPYECSDKPLNKPELLESAMQYASENTQLNVIVRG</sequence>
<keyword evidence="10" id="KW-0670">Pyruvate</keyword>
<organism evidence="10 11">
    <name type="scientific">Vibrio owensii CAIM 1854 = LMG 25443</name>
    <dbReference type="NCBI Taxonomy" id="1229493"/>
    <lineage>
        <taxon>Bacteria</taxon>
        <taxon>Pseudomonadati</taxon>
        <taxon>Pseudomonadota</taxon>
        <taxon>Gammaproteobacteria</taxon>
        <taxon>Vibrionales</taxon>
        <taxon>Vibrionaceae</taxon>
        <taxon>Vibrio</taxon>
    </lineage>
</organism>
<dbReference type="NCBIfam" id="TIGR02494">
    <property type="entry name" value="PFLE_PFLC"/>
    <property type="match status" value="1"/>
</dbReference>
<dbReference type="RefSeq" id="WP_020195342.1">
    <property type="nucleotide sequence ID" value="NZ_BAOH01000020.1"/>
</dbReference>
<keyword evidence="6" id="KW-0560">Oxidoreductase</keyword>
<dbReference type="GO" id="GO:0016829">
    <property type="term" value="F:lyase activity"/>
    <property type="evidence" value="ECO:0007669"/>
    <property type="project" value="UniProtKB-KW"/>
</dbReference>
<accession>A0A0C1VSP4</accession>
<dbReference type="Pfam" id="PF13353">
    <property type="entry name" value="Fer4_12"/>
    <property type="match status" value="1"/>
</dbReference>
<dbReference type="InterPro" id="IPR001989">
    <property type="entry name" value="Radical_activat_CS"/>
</dbReference>
<dbReference type="PANTHER" id="PTHR30352:SF14">
    <property type="entry name" value="PYRUVATE FORMATE-LYASE 3-ACTIVATING ENZYME-RELATED"/>
    <property type="match status" value="1"/>
</dbReference>
<keyword evidence="4" id="KW-0949">S-adenosyl-L-methionine</keyword>
<evidence type="ECO:0000256" key="7">
    <source>
        <dbReference type="ARBA" id="ARBA00023004"/>
    </source>
</evidence>
<dbReference type="Pfam" id="PF04055">
    <property type="entry name" value="Radical_SAM"/>
    <property type="match status" value="1"/>
</dbReference>
<dbReference type="InterPro" id="IPR012839">
    <property type="entry name" value="Organic_radical_activase"/>
</dbReference>
<dbReference type="Gene3D" id="3.20.20.70">
    <property type="entry name" value="Aldolase class I"/>
    <property type="match status" value="1"/>
</dbReference>
<gene>
    <name evidence="10" type="ORF">H735_12035</name>
</gene>
<dbReference type="GO" id="GO:0046872">
    <property type="term" value="F:metal ion binding"/>
    <property type="evidence" value="ECO:0007669"/>
    <property type="project" value="UniProtKB-KW"/>
</dbReference>
<dbReference type="InterPro" id="IPR013785">
    <property type="entry name" value="Aldolase_TIM"/>
</dbReference>
<dbReference type="InterPro" id="IPR007197">
    <property type="entry name" value="rSAM"/>
</dbReference>
<reference evidence="10 11" key="1">
    <citation type="submission" date="2014-07" db="EMBL/GenBank/DDBJ databases">
        <title>Unique and conserved regions in Vibrio harveyi and related species in comparison with the shrimp pathogen Vibrio harveyi CAIM 1792.</title>
        <authorList>
            <person name="Espinoza-Valles I."/>
            <person name="Vora G."/>
            <person name="Leekitcharoenphon P."/>
            <person name="Ussery D."/>
            <person name="Hoj L."/>
            <person name="Gomez-Gil B."/>
        </authorList>
    </citation>
    <scope>NUCLEOTIDE SEQUENCE [LARGE SCALE GENOMIC DNA]</scope>
    <source>
        <strain evidence="11">CAIM 1854 / LMG 25443</strain>
    </source>
</reference>
<evidence type="ECO:0000256" key="2">
    <source>
        <dbReference type="ARBA" id="ARBA00009777"/>
    </source>
</evidence>
<feature type="domain" description="Radical SAM core" evidence="9">
    <location>
        <begin position="11"/>
        <end position="304"/>
    </location>
</feature>
<dbReference type="SFLD" id="SFLDS00029">
    <property type="entry name" value="Radical_SAM"/>
    <property type="match status" value="1"/>
</dbReference>
<proteinExistence type="inferred from homology"/>
<name>A0A0C1VSP4_9VIBR</name>
<dbReference type="InterPro" id="IPR034457">
    <property type="entry name" value="Organic_radical-activating"/>
</dbReference>
<dbReference type="EMBL" id="JPRD01000017">
    <property type="protein sequence ID" value="KIF52908.1"/>
    <property type="molecule type" value="Genomic_DNA"/>
</dbReference>
<protein>
    <submittedName>
        <fullName evidence="10">Pyruvate formate lyase-activating protein</fullName>
    </submittedName>
</protein>
<evidence type="ECO:0000256" key="1">
    <source>
        <dbReference type="ARBA" id="ARBA00001966"/>
    </source>
</evidence>
<dbReference type="Proteomes" id="UP000031586">
    <property type="component" value="Unassembled WGS sequence"/>
</dbReference>
<dbReference type="InterPro" id="IPR040074">
    <property type="entry name" value="BssD/PflA/YjjW"/>
</dbReference>
<dbReference type="SFLD" id="SFLDG01118">
    <property type="entry name" value="activating_enzymes__group_2"/>
    <property type="match status" value="1"/>
</dbReference>
<evidence type="ECO:0000256" key="4">
    <source>
        <dbReference type="ARBA" id="ARBA00022691"/>
    </source>
</evidence>
<dbReference type="PIRSF" id="PIRSF000371">
    <property type="entry name" value="PFL_act_enz"/>
    <property type="match status" value="1"/>
</dbReference>
<dbReference type="PROSITE" id="PS01087">
    <property type="entry name" value="RADICAL_ACTIVATING"/>
    <property type="match status" value="1"/>
</dbReference>
<evidence type="ECO:0000259" key="9">
    <source>
        <dbReference type="PROSITE" id="PS51918"/>
    </source>
</evidence>
<dbReference type="SUPFAM" id="SSF102114">
    <property type="entry name" value="Radical SAM enzymes"/>
    <property type="match status" value="1"/>
</dbReference>
<evidence type="ECO:0000313" key="10">
    <source>
        <dbReference type="EMBL" id="KIF52908.1"/>
    </source>
</evidence>
<evidence type="ECO:0000256" key="5">
    <source>
        <dbReference type="ARBA" id="ARBA00022723"/>
    </source>
</evidence>
<keyword evidence="10" id="KW-0456">Lyase</keyword>
<evidence type="ECO:0000256" key="3">
    <source>
        <dbReference type="ARBA" id="ARBA00022485"/>
    </source>
</evidence>
<comment type="cofactor">
    <cofactor evidence="1">
        <name>[4Fe-4S] cluster</name>
        <dbReference type="ChEBI" id="CHEBI:49883"/>
    </cofactor>
</comment>
<dbReference type="GO" id="GO:0051539">
    <property type="term" value="F:4 iron, 4 sulfur cluster binding"/>
    <property type="evidence" value="ECO:0007669"/>
    <property type="project" value="UniProtKB-KW"/>
</dbReference>
<comment type="caution">
    <text evidence="10">The sequence shown here is derived from an EMBL/GenBank/DDBJ whole genome shotgun (WGS) entry which is preliminary data.</text>
</comment>
<dbReference type="SFLD" id="SFLDG01066">
    <property type="entry name" value="organic_radical-activating_enz"/>
    <property type="match status" value="1"/>
</dbReference>
<dbReference type="AlphaFoldDB" id="A0A0C1VSP4"/>
<dbReference type="PANTHER" id="PTHR30352">
    <property type="entry name" value="PYRUVATE FORMATE-LYASE-ACTIVATING ENZYME"/>
    <property type="match status" value="1"/>
</dbReference>
<dbReference type="PROSITE" id="PS51918">
    <property type="entry name" value="RADICAL_SAM"/>
    <property type="match status" value="1"/>
</dbReference>
<dbReference type="GO" id="GO:0016491">
    <property type="term" value="F:oxidoreductase activity"/>
    <property type="evidence" value="ECO:0007669"/>
    <property type="project" value="UniProtKB-KW"/>
</dbReference>
<dbReference type="InterPro" id="IPR058240">
    <property type="entry name" value="rSAM_sf"/>
</dbReference>
<keyword evidence="3" id="KW-0004">4Fe-4S</keyword>
<comment type="similarity">
    <text evidence="2">Belongs to the organic radical-activating enzymes family.</text>
</comment>
<evidence type="ECO:0000256" key="8">
    <source>
        <dbReference type="ARBA" id="ARBA00023014"/>
    </source>
</evidence>
<dbReference type="PATRIC" id="fig|1229493.5.peg.1504"/>
<keyword evidence="7" id="KW-0408">Iron</keyword>
<keyword evidence="8" id="KW-0411">Iron-sulfur</keyword>
<evidence type="ECO:0000256" key="6">
    <source>
        <dbReference type="ARBA" id="ARBA00023002"/>
    </source>
</evidence>